<evidence type="ECO:0000256" key="8">
    <source>
        <dbReference type="ARBA" id="ARBA00022679"/>
    </source>
</evidence>
<name>A0AAE1SN23_9SOLA</name>
<keyword evidence="11" id="KW-0067">ATP-binding</keyword>
<comment type="function">
    <text evidence="2">This protein plays a role in synthesis of starch. It catalyzes the synthesis of the activated glycosyl donor, ADP-glucose from Glc-1-P and ATP.</text>
</comment>
<dbReference type="Proteomes" id="UP001291623">
    <property type="component" value="Unassembled WGS sequence"/>
</dbReference>
<dbReference type="PROSITE" id="PS00809">
    <property type="entry name" value="ADP_GLC_PYROPHOSPH_2"/>
    <property type="match status" value="1"/>
</dbReference>
<evidence type="ECO:0000256" key="5">
    <source>
        <dbReference type="ARBA" id="ARBA00011680"/>
    </source>
</evidence>
<dbReference type="SUPFAM" id="SSF51161">
    <property type="entry name" value="Trimeric LpxA-like enzymes"/>
    <property type="match status" value="1"/>
</dbReference>
<evidence type="ECO:0000256" key="4">
    <source>
        <dbReference type="ARBA" id="ARBA00010443"/>
    </source>
</evidence>
<dbReference type="Gene3D" id="2.160.10.10">
    <property type="entry name" value="Hexapeptide repeat proteins"/>
    <property type="match status" value="1"/>
</dbReference>
<keyword evidence="7" id="KW-0021">Allosteric enzyme</keyword>
<keyword evidence="10" id="KW-0547">Nucleotide-binding</keyword>
<dbReference type="InterPro" id="IPR005836">
    <property type="entry name" value="ADP_Glu_pyroP_CS"/>
</dbReference>
<dbReference type="EMBL" id="JAVYJV010000004">
    <property type="protein sequence ID" value="KAK4372453.1"/>
    <property type="molecule type" value="Genomic_DNA"/>
</dbReference>
<evidence type="ECO:0000256" key="13">
    <source>
        <dbReference type="ARBA" id="ARBA00030645"/>
    </source>
</evidence>
<dbReference type="InterPro" id="IPR029044">
    <property type="entry name" value="Nucleotide-diphossugar_trans"/>
</dbReference>
<sequence>MAVAADGRFALLRSNPATLTGGNLRVVKFCNGELMGNKLKFTKFQLRSNVVKPNICMSLTADVAGEAKLKDVEPKEDARTVVAIILGGGAGTRLFPLTKRRAKPAVPIGGAYRLIDVPMSNCINSGINKVYILTQFNSASLNRHIARAYNFGNGVTFGDGYVEVLAATQTPGELGKRWFQGTADAVRQFHWLFEDARSKDIEDVLILSGDHLYRMDYLDFVQNHRQSGADITISSLPIDDRRASDFGLMKIDDTGRVLSFSEKPKGDDLKAMAVDTTVLGLSPEEAKQKPYIASMGVYVFKKEILLNLLRYQVKEDHELLTVFLDGVFRLQMTLVQRLSLRLPKNSVSRCVLHFWLAFYYYIQSCFSPHKAYLFNDYWEDIGTIRSFFEANLALTEHPPRFSFYDATKPIYTSRRNLPPSAIDNSKIVDSIVSHGSFLINCFVEHSVVGIRSRIGTNVHLKDTVMLGADLYETDAEIVSQLAEGKVPIGIGENTRIKDCIIDKNARIGKNVVIANSEGVQEAERPSEGFYIRSGITVILKNSTIADGSVI</sequence>
<dbReference type="PROSITE" id="PS00808">
    <property type="entry name" value="ADP_GLC_PYROPHOSPH_1"/>
    <property type="match status" value="1"/>
</dbReference>
<evidence type="ECO:0000256" key="10">
    <source>
        <dbReference type="ARBA" id="ARBA00022741"/>
    </source>
</evidence>
<evidence type="ECO:0000256" key="2">
    <source>
        <dbReference type="ARBA" id="ARBA00002231"/>
    </source>
</evidence>
<comment type="similarity">
    <text evidence="4">Belongs to the bacterial/plant glucose-1-phosphate adenylyltransferase family.</text>
</comment>
<dbReference type="PANTHER" id="PTHR43523">
    <property type="entry name" value="GLUCOSE-1-PHOSPHATE ADENYLYLTRANSFERASE-RELATED"/>
    <property type="match status" value="1"/>
</dbReference>
<keyword evidence="9" id="KW-0548">Nucleotidyltransferase</keyword>
<evidence type="ECO:0000313" key="17">
    <source>
        <dbReference type="EMBL" id="KAK4372453.1"/>
    </source>
</evidence>
<evidence type="ECO:0000256" key="14">
    <source>
        <dbReference type="ARBA" id="ARBA00030817"/>
    </source>
</evidence>
<dbReference type="EC" id="2.7.7.27" evidence="6"/>
<comment type="pathway">
    <text evidence="3">Glycan biosynthesis; starch biosynthesis.</text>
</comment>
<dbReference type="PANTHER" id="PTHR43523:SF12">
    <property type="entry name" value="GLUCOSE-1-PHOSPHATE ADENYLYLTRANSFERASE LARGE SUBUNIT 1, CHLOROPLASTIC-RELATED"/>
    <property type="match status" value="1"/>
</dbReference>
<dbReference type="PROSITE" id="PS00810">
    <property type="entry name" value="ADP_GLC_PYROPHOSPH_3"/>
    <property type="match status" value="1"/>
</dbReference>
<dbReference type="CDD" id="cd02508">
    <property type="entry name" value="ADP_Glucose_PP"/>
    <property type="match status" value="1"/>
</dbReference>
<evidence type="ECO:0000259" key="16">
    <source>
        <dbReference type="Pfam" id="PF00483"/>
    </source>
</evidence>
<dbReference type="Pfam" id="PF00483">
    <property type="entry name" value="NTP_transferase"/>
    <property type="match status" value="1"/>
</dbReference>
<keyword evidence="12" id="KW-0750">Starch biosynthesis</keyword>
<evidence type="ECO:0000313" key="18">
    <source>
        <dbReference type="Proteomes" id="UP001291623"/>
    </source>
</evidence>
<dbReference type="GO" id="GO:0005524">
    <property type="term" value="F:ATP binding"/>
    <property type="evidence" value="ECO:0007669"/>
    <property type="project" value="UniProtKB-KW"/>
</dbReference>
<dbReference type="InterPro" id="IPR011831">
    <property type="entry name" value="ADP-Glc_PPase"/>
</dbReference>
<evidence type="ECO:0000256" key="3">
    <source>
        <dbReference type="ARBA" id="ARBA00004727"/>
    </source>
</evidence>
<gene>
    <name evidence="17" type="ORF">RND71_007837</name>
</gene>
<comment type="caution">
    <text evidence="17">The sequence shown here is derived from an EMBL/GenBank/DDBJ whole genome shotgun (WGS) entry which is preliminary data.</text>
</comment>
<dbReference type="GO" id="GO:0019252">
    <property type="term" value="P:starch biosynthetic process"/>
    <property type="evidence" value="ECO:0007669"/>
    <property type="project" value="UniProtKB-KW"/>
</dbReference>
<dbReference type="AlphaFoldDB" id="A0AAE1SN23"/>
<comment type="catalytic activity">
    <reaction evidence="1">
        <text>alpha-D-glucose 1-phosphate + ATP + H(+) = ADP-alpha-D-glucose + diphosphate</text>
        <dbReference type="Rhea" id="RHEA:12120"/>
        <dbReference type="ChEBI" id="CHEBI:15378"/>
        <dbReference type="ChEBI" id="CHEBI:30616"/>
        <dbReference type="ChEBI" id="CHEBI:33019"/>
        <dbReference type="ChEBI" id="CHEBI:57498"/>
        <dbReference type="ChEBI" id="CHEBI:58601"/>
        <dbReference type="EC" id="2.7.7.27"/>
    </reaction>
</comment>
<organism evidence="17 18">
    <name type="scientific">Anisodus tanguticus</name>
    <dbReference type="NCBI Taxonomy" id="243964"/>
    <lineage>
        <taxon>Eukaryota</taxon>
        <taxon>Viridiplantae</taxon>
        <taxon>Streptophyta</taxon>
        <taxon>Embryophyta</taxon>
        <taxon>Tracheophyta</taxon>
        <taxon>Spermatophyta</taxon>
        <taxon>Magnoliopsida</taxon>
        <taxon>eudicotyledons</taxon>
        <taxon>Gunneridae</taxon>
        <taxon>Pentapetalae</taxon>
        <taxon>asterids</taxon>
        <taxon>lamiids</taxon>
        <taxon>Solanales</taxon>
        <taxon>Solanaceae</taxon>
        <taxon>Solanoideae</taxon>
        <taxon>Hyoscyameae</taxon>
        <taxon>Anisodus</taxon>
    </lineage>
</organism>
<dbReference type="Gene3D" id="3.90.550.10">
    <property type="entry name" value="Spore Coat Polysaccharide Biosynthesis Protein SpsA, Chain A"/>
    <property type="match status" value="1"/>
</dbReference>
<evidence type="ECO:0000256" key="12">
    <source>
        <dbReference type="ARBA" id="ARBA00022922"/>
    </source>
</evidence>
<feature type="domain" description="Nucleotidyl transferase" evidence="16">
    <location>
        <begin position="83"/>
        <end position="396"/>
    </location>
</feature>
<keyword evidence="18" id="KW-1185">Reference proteome</keyword>
<keyword evidence="8" id="KW-0808">Transferase</keyword>
<proteinExistence type="inferred from homology"/>
<evidence type="ECO:0000256" key="1">
    <source>
        <dbReference type="ARBA" id="ARBA00000956"/>
    </source>
</evidence>
<dbReference type="Pfam" id="PF25247">
    <property type="entry name" value="LbH_GLGC"/>
    <property type="match status" value="1"/>
</dbReference>
<evidence type="ECO:0000256" key="11">
    <source>
        <dbReference type="ARBA" id="ARBA00022840"/>
    </source>
</evidence>
<evidence type="ECO:0000256" key="15">
    <source>
        <dbReference type="ARBA" id="ARBA00032494"/>
    </source>
</evidence>
<evidence type="ECO:0000256" key="9">
    <source>
        <dbReference type="ARBA" id="ARBA00022695"/>
    </source>
</evidence>
<reference evidence="17" key="1">
    <citation type="submission" date="2023-12" db="EMBL/GenBank/DDBJ databases">
        <title>Genome assembly of Anisodus tanguticus.</title>
        <authorList>
            <person name="Wang Y.-J."/>
        </authorList>
    </citation>
    <scope>NUCLEOTIDE SEQUENCE</scope>
    <source>
        <strain evidence="17">KB-2021</strain>
        <tissue evidence="17">Leaf</tissue>
    </source>
</reference>
<comment type="subunit">
    <text evidence="5">Heterotetramer.</text>
</comment>
<dbReference type="CDD" id="cd04651">
    <property type="entry name" value="LbH_G1P_AT_C"/>
    <property type="match status" value="1"/>
</dbReference>
<dbReference type="InterPro" id="IPR005835">
    <property type="entry name" value="NTP_transferase_dom"/>
</dbReference>
<accession>A0AAE1SN23</accession>
<dbReference type="InterPro" id="IPR011004">
    <property type="entry name" value="Trimer_LpxA-like_sf"/>
</dbReference>
<dbReference type="GO" id="GO:0008878">
    <property type="term" value="F:glucose-1-phosphate adenylyltransferase activity"/>
    <property type="evidence" value="ECO:0007669"/>
    <property type="project" value="UniProtKB-EC"/>
</dbReference>
<evidence type="ECO:0000256" key="6">
    <source>
        <dbReference type="ARBA" id="ARBA00012460"/>
    </source>
</evidence>
<protein>
    <recommendedName>
        <fullName evidence="6">glucose-1-phosphate adenylyltransferase</fullName>
        <ecNumber evidence="6">2.7.7.27</ecNumber>
    </recommendedName>
    <alternativeName>
        <fullName evidence="15">ADP-glucose pyrophosphorylase</fullName>
    </alternativeName>
    <alternativeName>
        <fullName evidence="14">ADP-glucose synthase</fullName>
    </alternativeName>
    <alternativeName>
        <fullName evidence="13">Alpha-D-glucose-1-phosphate adenyl transferase</fullName>
    </alternativeName>
</protein>
<evidence type="ECO:0000256" key="7">
    <source>
        <dbReference type="ARBA" id="ARBA00022533"/>
    </source>
</evidence>
<dbReference type="GO" id="GO:0005978">
    <property type="term" value="P:glycogen biosynthetic process"/>
    <property type="evidence" value="ECO:0007669"/>
    <property type="project" value="InterPro"/>
</dbReference>
<dbReference type="SUPFAM" id="SSF53448">
    <property type="entry name" value="Nucleotide-diphospho-sugar transferases"/>
    <property type="match status" value="1"/>
</dbReference>